<evidence type="ECO:0000259" key="3">
    <source>
        <dbReference type="Pfam" id="PF13006"/>
    </source>
</evidence>
<dbReference type="SUPFAM" id="SSF53098">
    <property type="entry name" value="Ribonuclease H-like"/>
    <property type="match status" value="1"/>
</dbReference>
<dbReference type="PANTHER" id="PTHR37529:SF1">
    <property type="entry name" value="TRANSPOSASE INSG FOR INSERTION SEQUENCE ELEMENT IS4-RELATED"/>
    <property type="match status" value="1"/>
</dbReference>
<dbReference type="InterPro" id="IPR012337">
    <property type="entry name" value="RNaseH-like_sf"/>
</dbReference>
<evidence type="ECO:0000259" key="2">
    <source>
        <dbReference type="Pfam" id="PF01609"/>
    </source>
</evidence>
<proteinExistence type="predicted"/>
<feature type="compositionally biased region" description="Basic residues" evidence="1">
    <location>
        <begin position="342"/>
        <end position="351"/>
    </location>
</feature>
<evidence type="ECO:0000256" key="1">
    <source>
        <dbReference type="SAM" id="MobiDB-lite"/>
    </source>
</evidence>
<feature type="region of interest" description="Disordered" evidence="1">
    <location>
        <begin position="324"/>
        <end position="364"/>
    </location>
</feature>
<feature type="domain" description="Transposase IS4 N-terminal" evidence="3">
    <location>
        <begin position="14"/>
        <end position="98"/>
    </location>
</feature>
<evidence type="ECO:0000313" key="4">
    <source>
        <dbReference type="EMBL" id="QDU22020.1"/>
    </source>
</evidence>
<sequence>MCMATDPTPFLRGLYHLIPPDRIAHILDVTGRQSRRVRRIPADATARLVVALGLFADLPVPQVWRRLHPGTDDPDPVSSAFCQARDRLGVPPLRRLFEEVARPMGTHQTVGAGYRGWRLMGLDGTTLDLPDTPDNARVFGRPGTARAAGAFPQLRLLALCELGTRAICGLSIKPGRRGEQVMAGPLVDRLGPGMLLLWDRGFFGYPLAERVLRTGAHLLARVPAHAILTPTRRLPDGSYLAALYPSPADRAAGRRGLEVRVIEYTHDDPGRPGCGARTRLLTDLLSPDDLPAADAPVVYHERWEQEKNQADCPSSRGWVSARRTGYHRGDGAAGTGRVVSRPARRRTRRTRMSAPARRLAPPRA</sequence>
<dbReference type="InterPro" id="IPR024473">
    <property type="entry name" value="Transposases_IS4_N"/>
</dbReference>
<dbReference type="InterPro" id="IPR002559">
    <property type="entry name" value="Transposase_11"/>
</dbReference>
<dbReference type="GO" id="GO:0006313">
    <property type="term" value="P:DNA transposition"/>
    <property type="evidence" value="ECO:0007669"/>
    <property type="project" value="InterPro"/>
</dbReference>
<reference evidence="4 5" key="1">
    <citation type="submission" date="2019-02" db="EMBL/GenBank/DDBJ databases">
        <title>Deep-cultivation of Planctomycetes and their phenomic and genomic characterization uncovers novel biology.</title>
        <authorList>
            <person name="Wiegand S."/>
            <person name="Jogler M."/>
            <person name="Boedeker C."/>
            <person name="Pinto D."/>
            <person name="Vollmers J."/>
            <person name="Rivas-Marin E."/>
            <person name="Kohn T."/>
            <person name="Peeters S.H."/>
            <person name="Heuer A."/>
            <person name="Rast P."/>
            <person name="Oberbeckmann S."/>
            <person name="Bunk B."/>
            <person name="Jeske O."/>
            <person name="Meyerdierks A."/>
            <person name="Storesund J.E."/>
            <person name="Kallscheuer N."/>
            <person name="Luecker S."/>
            <person name="Lage O.M."/>
            <person name="Pohl T."/>
            <person name="Merkel B.J."/>
            <person name="Hornburger P."/>
            <person name="Mueller R.-W."/>
            <person name="Bruemmer F."/>
            <person name="Labrenz M."/>
            <person name="Spormann A.M."/>
            <person name="Op den Camp H."/>
            <person name="Overmann J."/>
            <person name="Amann R."/>
            <person name="Jetten M.S.M."/>
            <person name="Mascher T."/>
            <person name="Medema M.H."/>
            <person name="Devos D.P."/>
            <person name="Kaster A.-K."/>
            <person name="Ovreas L."/>
            <person name="Rohde M."/>
            <person name="Galperin M.Y."/>
            <person name="Jogler C."/>
        </authorList>
    </citation>
    <scope>NUCLEOTIDE SEQUENCE [LARGE SCALE GENOMIC DNA]</scope>
    <source>
        <strain evidence="4 5">ETA_A1</strain>
    </source>
</reference>
<evidence type="ECO:0000313" key="5">
    <source>
        <dbReference type="Proteomes" id="UP000319576"/>
    </source>
</evidence>
<dbReference type="KEGG" id="uli:ETAA1_39950"/>
<dbReference type="GO" id="GO:0004803">
    <property type="term" value="F:transposase activity"/>
    <property type="evidence" value="ECO:0007669"/>
    <property type="project" value="InterPro"/>
</dbReference>
<protein>
    <recommendedName>
        <fullName evidence="6">IS4 family transposase</fullName>
    </recommendedName>
</protein>
<dbReference type="Pfam" id="PF13006">
    <property type="entry name" value="Nterm_IS4"/>
    <property type="match status" value="1"/>
</dbReference>
<dbReference type="Pfam" id="PF01609">
    <property type="entry name" value="DDE_Tnp_1"/>
    <property type="match status" value="1"/>
</dbReference>
<evidence type="ECO:0008006" key="6">
    <source>
        <dbReference type="Google" id="ProtNLM"/>
    </source>
</evidence>
<dbReference type="PANTHER" id="PTHR37529">
    <property type="entry name" value="TRANSPOSASE INSG FOR INSERTION SEQUENCE ELEMENT IS4-RELATED"/>
    <property type="match status" value="1"/>
</dbReference>
<dbReference type="GO" id="GO:0003677">
    <property type="term" value="F:DNA binding"/>
    <property type="evidence" value="ECO:0007669"/>
    <property type="project" value="InterPro"/>
</dbReference>
<dbReference type="AlphaFoldDB" id="A0A517XWY1"/>
<dbReference type="EMBL" id="CP036273">
    <property type="protein sequence ID" value="QDU22020.1"/>
    <property type="molecule type" value="Genomic_DNA"/>
</dbReference>
<dbReference type="InterPro" id="IPR047952">
    <property type="entry name" value="Transpos_IS4"/>
</dbReference>
<dbReference type="NCBIfam" id="NF033592">
    <property type="entry name" value="transpos_IS4_1"/>
    <property type="match status" value="1"/>
</dbReference>
<feature type="domain" description="Transposase IS4-like" evidence="2">
    <location>
        <begin position="122"/>
        <end position="307"/>
    </location>
</feature>
<organism evidence="4 5">
    <name type="scientific">Urbifossiella limnaea</name>
    <dbReference type="NCBI Taxonomy" id="2528023"/>
    <lineage>
        <taxon>Bacteria</taxon>
        <taxon>Pseudomonadati</taxon>
        <taxon>Planctomycetota</taxon>
        <taxon>Planctomycetia</taxon>
        <taxon>Gemmatales</taxon>
        <taxon>Gemmataceae</taxon>
        <taxon>Urbifossiella</taxon>
    </lineage>
</organism>
<dbReference type="Proteomes" id="UP000319576">
    <property type="component" value="Chromosome"/>
</dbReference>
<accession>A0A517XWY1</accession>
<gene>
    <name evidence="4" type="ORF">ETAA1_39950</name>
</gene>
<name>A0A517XWY1_9BACT</name>
<keyword evidence="5" id="KW-1185">Reference proteome</keyword>
<feature type="compositionally biased region" description="Low complexity" evidence="1">
    <location>
        <begin position="352"/>
        <end position="364"/>
    </location>
</feature>